<feature type="region of interest" description="Disordered" evidence="1">
    <location>
        <begin position="1"/>
        <end position="39"/>
    </location>
</feature>
<dbReference type="Proteomes" id="UP000256297">
    <property type="component" value="Chromosome CBM2589_a"/>
</dbReference>
<evidence type="ECO:0000256" key="1">
    <source>
        <dbReference type="SAM" id="MobiDB-lite"/>
    </source>
</evidence>
<accession>A0A375C849</accession>
<name>A0A375C849_9BURK</name>
<dbReference type="EMBL" id="OFSP01000037">
    <property type="protein sequence ID" value="SOY64370.1"/>
    <property type="molecule type" value="Genomic_DNA"/>
</dbReference>
<comment type="caution">
    <text evidence="2">The sequence shown here is derived from an EMBL/GenBank/DDBJ whole genome shotgun (WGS) entry which is preliminary data.</text>
</comment>
<proteinExistence type="predicted"/>
<sequence>MCSPLPLAGEGRGRGPAHPRSQPRQSVRTHIIPGIPRQP</sequence>
<dbReference type="AlphaFoldDB" id="A0A375C849"/>
<organism evidence="2">
    <name type="scientific">Cupriavidus taiwanensis</name>
    <dbReference type="NCBI Taxonomy" id="164546"/>
    <lineage>
        <taxon>Bacteria</taxon>
        <taxon>Pseudomonadati</taxon>
        <taxon>Pseudomonadota</taxon>
        <taxon>Betaproteobacteria</taxon>
        <taxon>Burkholderiales</taxon>
        <taxon>Burkholderiaceae</taxon>
        <taxon>Cupriavidus</taxon>
    </lineage>
</organism>
<protein>
    <submittedName>
        <fullName evidence="2">Uncharacterized protein</fullName>
    </submittedName>
</protein>
<reference evidence="2" key="1">
    <citation type="submission" date="2018-01" db="EMBL/GenBank/DDBJ databases">
        <authorList>
            <person name="Clerissi C."/>
        </authorList>
    </citation>
    <scope>NUCLEOTIDE SEQUENCE</scope>
    <source>
        <strain evidence="2">Cupriavidus taiwanensis STM 3521</strain>
    </source>
</reference>
<evidence type="ECO:0000313" key="2">
    <source>
        <dbReference type="EMBL" id="SOY64370.1"/>
    </source>
</evidence>
<gene>
    <name evidence="2" type="ORF">CBM2589_A70474</name>
</gene>